<evidence type="ECO:0000256" key="3">
    <source>
        <dbReference type="ARBA" id="ARBA00022833"/>
    </source>
</evidence>
<dbReference type="PANTHER" id="PTHR30519">
    <property type="entry name" value="5-METHYLTETRAHYDROPTEROYLTRIGLUTAMATE--HOMOCYSTEINE METHYLTRANSFERASE"/>
    <property type="match status" value="1"/>
</dbReference>
<dbReference type="RefSeq" id="WP_119857152.1">
    <property type="nucleotide sequence ID" value="NZ_QYYD01000013.1"/>
</dbReference>
<evidence type="ECO:0000256" key="2">
    <source>
        <dbReference type="ARBA" id="ARBA00022723"/>
    </source>
</evidence>
<protein>
    <submittedName>
        <fullName evidence="5">Methionine synthase</fullName>
        <ecNumber evidence="5">2.1.1.13</ecNumber>
    </submittedName>
</protein>
<comment type="caution">
    <text evidence="5">The sequence shown here is derived from an EMBL/GenBank/DDBJ whole genome shotgun (WGS) entry which is preliminary data.</text>
</comment>
<dbReference type="AlphaFoldDB" id="A0A418VCR3"/>
<name>A0A418VCR3_RHOPL</name>
<dbReference type="InterPro" id="IPR016456">
    <property type="entry name" value="Met_Synthase_cat"/>
</dbReference>
<accession>A0A418VCR3</accession>
<dbReference type="EC" id="2.1.1.13" evidence="5"/>
<dbReference type="PIRSF" id="PIRSF005632">
    <property type="entry name" value="Met_synth_catalytic_prd"/>
    <property type="match status" value="1"/>
</dbReference>
<proteinExistence type="predicted"/>
<sequence length="340" mass="37526">MLFPTTIAGSLPKPEWLAEPNKLWAPWQSSGEELARAKRDATILALKLQEDYGVDIVTEGEQARQHFVHGFLEAVEGIDFAHKVEMGIRNDRYKAMVPQVVAPLRLKGRVHGFEGQIARAHTTHKIKFTLPGPMTIIDTIADRFYGDRVKMAFAFAELLNEEAKALEADGIDMIQFDEPAFNVYMSDAADWGVKALERAAQGLSCATAVHICYGYGIKANTDWKETLGDQWRQYEDIFPAIDASSIQQVAVECRNSKVPLELLSLLKGKIVQAGVIDVASDEVETAEDVCATIEAVMRYVPKSNIVATTNCGMAPMRRDIAEAKLAALGAGAELARERFK</sequence>
<dbReference type="GO" id="GO:0032259">
    <property type="term" value="P:methylation"/>
    <property type="evidence" value="ECO:0007669"/>
    <property type="project" value="UniProtKB-KW"/>
</dbReference>
<evidence type="ECO:0000256" key="1">
    <source>
        <dbReference type="ARBA" id="ARBA00001947"/>
    </source>
</evidence>
<dbReference type="Proteomes" id="UP000285523">
    <property type="component" value="Unassembled WGS sequence"/>
</dbReference>
<feature type="domain" description="Cobalamin-independent methionine synthase MetE C-terminal/archaeal" evidence="4">
    <location>
        <begin position="3"/>
        <end position="327"/>
    </location>
</feature>
<comment type="cofactor">
    <cofactor evidence="1">
        <name>Zn(2+)</name>
        <dbReference type="ChEBI" id="CHEBI:29105"/>
    </cofactor>
</comment>
<dbReference type="SUPFAM" id="SSF51726">
    <property type="entry name" value="UROD/MetE-like"/>
    <property type="match status" value="1"/>
</dbReference>
<dbReference type="EMBL" id="QYYD01000013">
    <property type="protein sequence ID" value="RJF73938.1"/>
    <property type="molecule type" value="Genomic_DNA"/>
</dbReference>
<organism evidence="5 6">
    <name type="scientific">Rhodopseudomonas palustris</name>
    <dbReference type="NCBI Taxonomy" id="1076"/>
    <lineage>
        <taxon>Bacteria</taxon>
        <taxon>Pseudomonadati</taxon>
        <taxon>Pseudomonadota</taxon>
        <taxon>Alphaproteobacteria</taxon>
        <taxon>Hyphomicrobiales</taxon>
        <taxon>Nitrobacteraceae</taxon>
        <taxon>Rhodopseudomonas</taxon>
    </lineage>
</organism>
<evidence type="ECO:0000313" key="5">
    <source>
        <dbReference type="EMBL" id="RJF73938.1"/>
    </source>
</evidence>
<evidence type="ECO:0000313" key="6">
    <source>
        <dbReference type="Proteomes" id="UP000285523"/>
    </source>
</evidence>
<keyword evidence="5" id="KW-0808">Transferase</keyword>
<dbReference type="GO" id="GO:0008270">
    <property type="term" value="F:zinc ion binding"/>
    <property type="evidence" value="ECO:0007669"/>
    <property type="project" value="InterPro"/>
</dbReference>
<dbReference type="GO" id="GO:0008705">
    <property type="term" value="F:methionine synthase activity"/>
    <property type="evidence" value="ECO:0007669"/>
    <property type="project" value="UniProtKB-EC"/>
</dbReference>
<dbReference type="NCBIfam" id="NF006589">
    <property type="entry name" value="PRK09121.1"/>
    <property type="match status" value="1"/>
</dbReference>
<dbReference type="CDD" id="cd03311">
    <property type="entry name" value="CIMS_C_terminal_like"/>
    <property type="match status" value="1"/>
</dbReference>
<keyword evidence="3" id="KW-0862">Zinc</keyword>
<reference evidence="5 6" key="1">
    <citation type="submission" date="2018-09" db="EMBL/GenBank/DDBJ databases">
        <title>Draft genome sequence of Rhodopseudomonas palustris 2.1.18.</title>
        <authorList>
            <person name="Robertson S.L."/>
            <person name="Meyer T.E."/>
            <person name="Kyndt J.A."/>
        </authorList>
    </citation>
    <scope>NUCLEOTIDE SEQUENCE [LARGE SCALE GENOMIC DNA]</scope>
    <source>
        <strain evidence="5 6">2.1.18</strain>
    </source>
</reference>
<dbReference type="Pfam" id="PF01717">
    <property type="entry name" value="Meth_synt_2"/>
    <property type="match status" value="1"/>
</dbReference>
<dbReference type="OrthoDB" id="244285at2"/>
<keyword evidence="5" id="KW-0489">Methyltransferase</keyword>
<dbReference type="InterPro" id="IPR002629">
    <property type="entry name" value="Met_Synth_C/arc"/>
</dbReference>
<evidence type="ECO:0000259" key="4">
    <source>
        <dbReference type="Pfam" id="PF01717"/>
    </source>
</evidence>
<keyword evidence="2" id="KW-0479">Metal-binding</keyword>
<dbReference type="Gene3D" id="3.20.20.210">
    <property type="match status" value="1"/>
</dbReference>
<gene>
    <name evidence="5" type="ORF">D4Q52_13820</name>
</gene>
<dbReference type="GO" id="GO:0003871">
    <property type="term" value="F:5-methyltetrahydropteroyltriglutamate-homocysteine S-methyltransferase activity"/>
    <property type="evidence" value="ECO:0007669"/>
    <property type="project" value="InterPro"/>
</dbReference>
<dbReference type="InterPro" id="IPR038071">
    <property type="entry name" value="UROD/MetE-like_sf"/>
</dbReference>